<feature type="region of interest" description="Disordered" evidence="1">
    <location>
        <begin position="162"/>
        <end position="196"/>
    </location>
</feature>
<organism evidence="2 3">
    <name type="scientific">Durusdinium trenchii</name>
    <dbReference type="NCBI Taxonomy" id="1381693"/>
    <lineage>
        <taxon>Eukaryota</taxon>
        <taxon>Sar</taxon>
        <taxon>Alveolata</taxon>
        <taxon>Dinophyceae</taxon>
        <taxon>Suessiales</taxon>
        <taxon>Symbiodiniaceae</taxon>
        <taxon>Durusdinium</taxon>
    </lineage>
</organism>
<gene>
    <name evidence="2" type="ORF">SCF082_LOCUS3253</name>
</gene>
<sequence>MSGAEPVQTIEVPESQTQHQGAQERETLSDPVPIECLKCGVQTSALESGVVIKLNGIQCPRCASVYQMMYRHMGGIPEGVSSMTAEQQKTFFKSSGSLLASAPKNGRWAMVKSALVKEMVAFRTSQVTRRVSEDYLPLSVWEKRGFDSSQIKAQGRKKDDLVDDDVWSIPSDTEGPAGPKVPKKGKEDDAAKAARKMANERARLWNTQCGLATKMLAPLSALEKGLGNTLVRYQKLDSFDPTMVDGLKEAASLVARWNHCAKKLINASEEDKVNNDPEGFDTDHAGMTSKLKASKDLMADAKWAVKTEKAEQAAKPKATPKVKTAPKRKAKTGGDIICWDAYGGLIETWFSCPSTLAVRCQKMDL</sequence>
<dbReference type="EMBL" id="CAXAMM010001662">
    <property type="protein sequence ID" value="CAK8992873.1"/>
    <property type="molecule type" value="Genomic_DNA"/>
</dbReference>
<evidence type="ECO:0000313" key="3">
    <source>
        <dbReference type="Proteomes" id="UP001642464"/>
    </source>
</evidence>
<proteinExistence type="predicted"/>
<dbReference type="Proteomes" id="UP001642464">
    <property type="component" value="Unassembled WGS sequence"/>
</dbReference>
<feature type="non-terminal residue" evidence="2">
    <location>
        <position position="365"/>
    </location>
</feature>
<comment type="caution">
    <text evidence="2">The sequence shown here is derived from an EMBL/GenBank/DDBJ whole genome shotgun (WGS) entry which is preliminary data.</text>
</comment>
<accession>A0ABP0HST9</accession>
<name>A0ABP0HST9_9DINO</name>
<feature type="region of interest" description="Disordered" evidence="1">
    <location>
        <begin position="1"/>
        <end position="27"/>
    </location>
</feature>
<evidence type="ECO:0000256" key="1">
    <source>
        <dbReference type="SAM" id="MobiDB-lite"/>
    </source>
</evidence>
<protein>
    <submittedName>
        <fullName evidence="2">Uncharacterized protein</fullName>
    </submittedName>
</protein>
<reference evidence="2 3" key="1">
    <citation type="submission" date="2024-02" db="EMBL/GenBank/DDBJ databases">
        <authorList>
            <person name="Chen Y."/>
            <person name="Shah S."/>
            <person name="Dougan E. K."/>
            <person name="Thang M."/>
            <person name="Chan C."/>
        </authorList>
    </citation>
    <scope>NUCLEOTIDE SEQUENCE [LARGE SCALE GENOMIC DNA]</scope>
</reference>
<feature type="compositionally biased region" description="Basic and acidic residues" evidence="1">
    <location>
        <begin position="184"/>
        <end position="196"/>
    </location>
</feature>
<keyword evidence="3" id="KW-1185">Reference proteome</keyword>
<evidence type="ECO:0000313" key="2">
    <source>
        <dbReference type="EMBL" id="CAK8992873.1"/>
    </source>
</evidence>